<evidence type="ECO:0000259" key="9">
    <source>
        <dbReference type="PROSITE" id="PS50166"/>
    </source>
</evidence>
<keyword evidence="7" id="KW-0539">Nucleus</keyword>
<name>A0AA88GEB2_NAELO</name>
<sequence>MSSSLFSSFQELGRQLEEACSLMNSSDNQKRKESEAFIQHCQNQPQPYDFCRHILEGQQYSEVTKFFASNIMKKAIIQEWSVLDLNVKLHLSQYIFEYITSVVLGGSVPSSTTPSVGSIKPPSILQQIVNQLLQSYAIIQKRSWIDEEGGGSQFREMTFKHIQHLLNQDNQMVQQKSQNLALQLLLSLITEFSLGGSSSEIGMNWEFHEKSRILFQQDFLPNCFGLGIDILKRSLSIRDESLFFGRVTNDDVSELLKMSVNALDLIREVLCWDFSPFNEVSSLKSIISTKMYKNKYASSGGGAGSASIEQGKISPNSKEWKERFTNTEILNMFIQLHQKFRQGLMSGATSSNALEAELFIRITHQVRLCLTQWCNISNECFENDKMAKLNFFVGLLSSIFTLMGNALQTYTSLEFSLICGQEIYDCTQCIYRLFINFGFLPFIEIYQSQTNQAQFFEIMQHLTQATIRTMEISPNFNDQFIVDGLTTLLGCWSIICDSVATSRLSVSGNYLDVKGADFVRQCCFEIFKSFVNLKVPEQRPISNNEDDEDEEDDNDELFVDEQLNAMGVMGRQLAESSLQLLYHKFSTRFSQLQSLFGQSFQASRALDNLWEDFEWIIEIAGYVVADDAEGETPTLPSEIVDLTDDAEDNIFFTFVNGVLKFSQFELLCLSKSPQMLSPRISKTLMWFFWRWGQSYLMPEVSHYTENISRTILAMYGEKSENGIKFVDYLLQKISHNLAHWSSEHDTCQETLKLFIVMSKKKSIQRCVVKTNTFAEIVKNDFNTFNTLHKAPNWVKGKLTQCIIACCPSFIKVSEEGQKNFDELQHVLNLVLVPLRDQFNSILAKSDFHETYQQAQVMEQLDYCFEKFLGIAKGSTNPDIASAMVQFFNTEQILVNLVKLLHQYYLHEQFVTLIIRVFKSCIKAFVNSITKDQCKSLFGIALTMIQTFTQIHSKKNGDISQVGGSKHRRPTALDELSEEERYKDLLLILKMLTCMISRDFLDFSEDGSSAVFSAEVRVKTDTHTTDALVNYVFQGIHLMLPLITIELLDFAPLRKQYFRLIAFMMEMYPEKVTMLPQPLFNHFINALVFGLRHFELDIAQESFDAIHALSSFRSQYPTSFDLQDQSFVGMLIKECINMLLYETFDIELLHNISDTLFGLILWDQNSYRMVVESVLQNEPSHSQDIAKGFQYLDNGITEMSLQRRNMVKFYENLEKVIPKIRCFTRRK</sequence>
<evidence type="ECO:0000313" key="11">
    <source>
        <dbReference type="Proteomes" id="UP000816034"/>
    </source>
</evidence>
<dbReference type="GO" id="GO:0006611">
    <property type="term" value="P:protein export from nucleus"/>
    <property type="evidence" value="ECO:0007669"/>
    <property type="project" value="TreeGrafter"/>
</dbReference>
<evidence type="ECO:0000256" key="4">
    <source>
        <dbReference type="ARBA" id="ARBA00022448"/>
    </source>
</evidence>
<comment type="caution">
    <text evidence="10">The sequence shown here is derived from an EMBL/GenBank/DDBJ whole genome shotgun (WGS) entry which is preliminary data.</text>
</comment>
<evidence type="ECO:0000256" key="8">
    <source>
        <dbReference type="ARBA" id="ARBA00040444"/>
    </source>
</evidence>
<organism evidence="10 11">
    <name type="scientific">Naegleria lovaniensis</name>
    <name type="common">Amoeba</name>
    <dbReference type="NCBI Taxonomy" id="51637"/>
    <lineage>
        <taxon>Eukaryota</taxon>
        <taxon>Discoba</taxon>
        <taxon>Heterolobosea</taxon>
        <taxon>Tetramitia</taxon>
        <taxon>Eutetramitia</taxon>
        <taxon>Vahlkampfiidae</taxon>
        <taxon>Naegleria</taxon>
    </lineage>
</organism>
<gene>
    <name evidence="10" type="ORF">C9374_011101</name>
</gene>
<feature type="domain" description="Importin N-terminal" evidence="9">
    <location>
        <begin position="34"/>
        <end position="101"/>
    </location>
</feature>
<dbReference type="PROSITE" id="PS50166">
    <property type="entry name" value="IMPORTIN_B_NT"/>
    <property type="match status" value="1"/>
</dbReference>
<dbReference type="InterPro" id="IPR044189">
    <property type="entry name" value="XPO4/7-like"/>
</dbReference>
<dbReference type="Proteomes" id="UP000816034">
    <property type="component" value="Unassembled WGS sequence"/>
</dbReference>
<comment type="subcellular location">
    <subcellularLocation>
        <location evidence="2">Cytoplasm</location>
    </subcellularLocation>
    <subcellularLocation>
        <location evidence="1">Nucleus</location>
    </subcellularLocation>
</comment>
<dbReference type="InterPro" id="IPR001494">
    <property type="entry name" value="Importin-beta_N"/>
</dbReference>
<keyword evidence="6" id="KW-0653">Protein transport</keyword>
<evidence type="ECO:0000313" key="10">
    <source>
        <dbReference type="EMBL" id="KAG2374022.1"/>
    </source>
</evidence>
<dbReference type="RefSeq" id="XP_044543196.1">
    <property type="nucleotide sequence ID" value="XM_044686720.1"/>
</dbReference>
<dbReference type="Gene3D" id="1.25.10.10">
    <property type="entry name" value="Leucine-rich Repeat Variant"/>
    <property type="match status" value="2"/>
</dbReference>
<dbReference type="SUPFAM" id="SSF48371">
    <property type="entry name" value="ARM repeat"/>
    <property type="match status" value="1"/>
</dbReference>
<protein>
    <recommendedName>
        <fullName evidence="8">Exportin-4</fullName>
    </recommendedName>
</protein>
<reference evidence="10 11" key="1">
    <citation type="journal article" date="2018" name="BMC Genomics">
        <title>The genome of Naegleria lovaniensis, the basis for a comparative approach to unravel pathogenicity factors of the human pathogenic amoeba N. fowleri.</title>
        <authorList>
            <person name="Liechti N."/>
            <person name="Schurch N."/>
            <person name="Bruggmann R."/>
            <person name="Wittwer M."/>
        </authorList>
    </citation>
    <scope>NUCLEOTIDE SEQUENCE [LARGE SCALE GENOMIC DNA]</scope>
    <source>
        <strain evidence="10 11">ATCC 30569</strain>
    </source>
</reference>
<dbReference type="GeneID" id="68103555"/>
<dbReference type="EMBL" id="PYSW02000048">
    <property type="protein sequence ID" value="KAG2374022.1"/>
    <property type="molecule type" value="Genomic_DNA"/>
</dbReference>
<dbReference type="GO" id="GO:0005643">
    <property type="term" value="C:nuclear pore"/>
    <property type="evidence" value="ECO:0007669"/>
    <property type="project" value="TreeGrafter"/>
</dbReference>
<dbReference type="InterPro" id="IPR016024">
    <property type="entry name" value="ARM-type_fold"/>
</dbReference>
<keyword evidence="4" id="KW-0813">Transport</keyword>
<evidence type="ECO:0000256" key="7">
    <source>
        <dbReference type="ARBA" id="ARBA00023242"/>
    </source>
</evidence>
<dbReference type="PANTHER" id="PTHR12596:SF1">
    <property type="entry name" value="EXPORTIN-4"/>
    <property type="match status" value="1"/>
</dbReference>
<accession>A0AA88GEB2</accession>
<comment type="similarity">
    <text evidence="3">Belongs to the exportin family.</text>
</comment>
<evidence type="ECO:0000256" key="2">
    <source>
        <dbReference type="ARBA" id="ARBA00004496"/>
    </source>
</evidence>
<dbReference type="GO" id="GO:0005737">
    <property type="term" value="C:cytoplasm"/>
    <property type="evidence" value="ECO:0007669"/>
    <property type="project" value="UniProtKB-SubCell"/>
</dbReference>
<evidence type="ECO:0000256" key="1">
    <source>
        <dbReference type="ARBA" id="ARBA00004123"/>
    </source>
</evidence>
<dbReference type="GO" id="GO:0005049">
    <property type="term" value="F:nuclear export signal receptor activity"/>
    <property type="evidence" value="ECO:0007669"/>
    <property type="project" value="InterPro"/>
</dbReference>
<evidence type="ECO:0000256" key="3">
    <source>
        <dbReference type="ARBA" id="ARBA00009466"/>
    </source>
</evidence>
<dbReference type="GO" id="GO:0031267">
    <property type="term" value="F:small GTPase binding"/>
    <property type="evidence" value="ECO:0007669"/>
    <property type="project" value="InterPro"/>
</dbReference>
<proteinExistence type="inferred from homology"/>
<dbReference type="InterPro" id="IPR057947">
    <property type="entry name" value="TPR_XPO7/RBP17"/>
</dbReference>
<dbReference type="InterPro" id="IPR011989">
    <property type="entry name" value="ARM-like"/>
</dbReference>
<evidence type="ECO:0000256" key="6">
    <source>
        <dbReference type="ARBA" id="ARBA00022927"/>
    </source>
</evidence>
<keyword evidence="11" id="KW-1185">Reference proteome</keyword>
<dbReference type="Pfam" id="PF25795">
    <property type="entry name" value="TPR_XPO7"/>
    <property type="match status" value="1"/>
</dbReference>
<keyword evidence="5" id="KW-0963">Cytoplasm</keyword>
<dbReference type="Pfam" id="PF03810">
    <property type="entry name" value="IBN_N"/>
    <property type="match status" value="1"/>
</dbReference>
<evidence type="ECO:0000256" key="5">
    <source>
        <dbReference type="ARBA" id="ARBA00022490"/>
    </source>
</evidence>
<dbReference type="PANTHER" id="PTHR12596">
    <property type="entry name" value="EXPORTIN 4,7-RELATED"/>
    <property type="match status" value="1"/>
</dbReference>
<dbReference type="AlphaFoldDB" id="A0AA88GEB2"/>